<reference evidence="4 5" key="1">
    <citation type="journal article" date="2015" name="Genome Announc.">
        <title>Draft Genome Sequence of Clostridium tyrobutyricum Strain DIVETGP, Isolated from Cow's Milk for Grana Padano Production.</title>
        <authorList>
            <person name="Soggiu A."/>
            <person name="Piras C."/>
            <person name="Gaiarsa S."/>
            <person name="Sassera D."/>
            <person name="Roncada P."/>
            <person name="Bendixen E."/>
            <person name="Brasca M."/>
            <person name="Bonizzi L."/>
        </authorList>
    </citation>
    <scope>NUCLEOTIDE SEQUENCE [LARGE SCALE GENOMIC DNA]</scope>
    <source>
        <strain evidence="4 5">DIVETGP</strain>
    </source>
</reference>
<dbReference type="PANTHER" id="PTHR40068:SF1">
    <property type="entry name" value="TRANSCRIPTION REPRESSOR NIAR-RELATED"/>
    <property type="match status" value="1"/>
</dbReference>
<evidence type="ECO:0000313" key="4">
    <source>
        <dbReference type="EMBL" id="CDL90849.1"/>
    </source>
</evidence>
<dbReference type="InterPro" id="IPR004173">
    <property type="entry name" value="3H_domain"/>
</dbReference>
<dbReference type="Proteomes" id="UP000019482">
    <property type="component" value="Unassembled WGS sequence"/>
</dbReference>
<dbReference type="EMBL" id="CBXI010000012">
    <property type="protein sequence ID" value="CDL90849.1"/>
    <property type="molecule type" value="Genomic_DNA"/>
</dbReference>
<dbReference type="GeneID" id="29418339"/>
<dbReference type="PANTHER" id="PTHR40068">
    <property type="entry name" value="TRANSCRIPTION REPRESSOR NIAR-RELATED"/>
    <property type="match status" value="1"/>
</dbReference>
<feature type="binding site" evidence="1">
    <location>
        <position position="76"/>
    </location>
    <ligand>
        <name>Ni(2+)</name>
        <dbReference type="ChEBI" id="CHEBI:49786"/>
    </ligand>
</feature>
<evidence type="ECO:0000313" key="5">
    <source>
        <dbReference type="Proteomes" id="UP000019482"/>
    </source>
</evidence>
<dbReference type="GO" id="GO:0046872">
    <property type="term" value="F:metal ion binding"/>
    <property type="evidence" value="ECO:0007669"/>
    <property type="project" value="UniProtKB-KW"/>
</dbReference>
<name>W6N6E5_CLOTY</name>
<dbReference type="Gene3D" id="1.10.10.10">
    <property type="entry name" value="Winged helix-like DNA-binding domain superfamily/Winged helix DNA-binding domain"/>
    <property type="match status" value="1"/>
</dbReference>
<keyword evidence="1" id="KW-0479">Metal-binding</keyword>
<comment type="caution">
    <text evidence="4">The sequence shown here is derived from an EMBL/GenBank/DDBJ whole genome shotgun (WGS) entry which is preliminary data.</text>
</comment>
<dbReference type="InterPro" id="IPR036390">
    <property type="entry name" value="WH_DNA-bd_sf"/>
</dbReference>
<dbReference type="SUPFAM" id="SSF75500">
    <property type="entry name" value="Putative transcriptional regulator TM1602, C-terminal domain"/>
    <property type="match status" value="1"/>
</dbReference>
<dbReference type="Gene3D" id="3.30.1340.20">
    <property type="entry name" value="3H domain"/>
    <property type="match status" value="1"/>
</dbReference>
<evidence type="ECO:0000259" key="3">
    <source>
        <dbReference type="Pfam" id="PF08279"/>
    </source>
</evidence>
<dbReference type="OrthoDB" id="9792661at2"/>
<organism evidence="4 5">
    <name type="scientific">Clostridium tyrobutyricum DIVETGP</name>
    <dbReference type="NCBI Taxonomy" id="1408889"/>
    <lineage>
        <taxon>Bacteria</taxon>
        <taxon>Bacillati</taxon>
        <taxon>Bacillota</taxon>
        <taxon>Clostridia</taxon>
        <taxon>Eubacteriales</taxon>
        <taxon>Clostridiaceae</taxon>
        <taxon>Clostridium</taxon>
    </lineage>
</organism>
<feature type="binding site" evidence="1">
    <location>
        <position position="145"/>
    </location>
    <ligand>
        <name>Ni(2+)</name>
        <dbReference type="ChEBI" id="CHEBI:49786"/>
    </ligand>
</feature>
<dbReference type="Pfam" id="PF02829">
    <property type="entry name" value="3H"/>
    <property type="match status" value="1"/>
</dbReference>
<dbReference type="InterPro" id="IPR036388">
    <property type="entry name" value="WH-like_DNA-bd_sf"/>
</dbReference>
<sequence>MNSQERRMNIENILKNSDKPQKGHVLAESLGVTRQIIVKDIAILRAAGKNIMATPEGYLIPQVEKNVVRNVIAVSHKPQDMENELKIIVKFGGIVEDVIIEHPIYGEIKGMLMLKSLYDIENFILKVKQTKSEPLSVLTDGVHLHTISAENTSIIENIKQELKNQNYLIYN</sequence>
<proteinExistence type="predicted"/>
<keyword evidence="1" id="KW-0533">Nickel</keyword>
<keyword evidence="5" id="KW-1185">Reference proteome</keyword>
<evidence type="ECO:0000256" key="1">
    <source>
        <dbReference type="PIRSR" id="PIRSR037847-1"/>
    </source>
</evidence>
<dbReference type="RefSeq" id="WP_017895767.1">
    <property type="nucleotide sequence ID" value="NZ_CBXI010000012.1"/>
</dbReference>
<dbReference type="Pfam" id="PF08279">
    <property type="entry name" value="HTH_11"/>
    <property type="match status" value="1"/>
</dbReference>
<feature type="domain" description="Helix-turn-helix type 11" evidence="3">
    <location>
        <begin position="6"/>
        <end position="58"/>
    </location>
</feature>
<gene>
    <name evidence="4" type="ORF">CTDIVETGP_0919</name>
</gene>
<dbReference type="PIRSF" id="PIRSF037847">
    <property type="entry name" value="NiaR"/>
    <property type="match status" value="1"/>
</dbReference>
<evidence type="ECO:0000259" key="2">
    <source>
        <dbReference type="Pfam" id="PF02829"/>
    </source>
</evidence>
<protein>
    <submittedName>
        <fullName evidence="4">Transcriptional repressor for NAD biosynthesis in gram-positives</fullName>
    </submittedName>
</protein>
<feature type="binding site" evidence="1">
    <location>
        <position position="84"/>
    </location>
    <ligand>
        <name>Ni(2+)</name>
        <dbReference type="ChEBI" id="CHEBI:49786"/>
    </ligand>
</feature>
<dbReference type="InterPro" id="IPR013196">
    <property type="entry name" value="HTH_11"/>
</dbReference>
<dbReference type="InterPro" id="IPR026043">
    <property type="entry name" value="NadR"/>
</dbReference>
<feature type="domain" description="3H" evidence="2">
    <location>
        <begin position="72"/>
        <end position="168"/>
    </location>
</feature>
<dbReference type="SUPFAM" id="SSF46785">
    <property type="entry name" value="Winged helix' DNA-binding domain"/>
    <property type="match status" value="1"/>
</dbReference>
<dbReference type="AlphaFoldDB" id="W6N6E5"/>
<dbReference type="InterPro" id="IPR035922">
    <property type="entry name" value="3H_dom_sf"/>
</dbReference>
<feature type="binding site" evidence="1">
    <location>
        <position position="143"/>
    </location>
    <ligand>
        <name>Ni(2+)</name>
        <dbReference type="ChEBI" id="CHEBI:49786"/>
    </ligand>
</feature>
<accession>W6N6E5</accession>